<evidence type="ECO:0000256" key="3">
    <source>
        <dbReference type="ARBA" id="ARBA00006171"/>
    </source>
</evidence>
<organism evidence="5 6">
    <name type="scientific">Marispirochaeta aestuarii</name>
    <dbReference type="NCBI Taxonomy" id="1963862"/>
    <lineage>
        <taxon>Bacteria</taxon>
        <taxon>Pseudomonadati</taxon>
        <taxon>Spirochaetota</taxon>
        <taxon>Spirochaetia</taxon>
        <taxon>Spirochaetales</taxon>
        <taxon>Spirochaetaceae</taxon>
        <taxon>Marispirochaeta</taxon>
    </lineage>
</organism>
<dbReference type="EC" id="3.1.3.18" evidence="4"/>
<dbReference type="GO" id="GO:0005829">
    <property type="term" value="C:cytosol"/>
    <property type="evidence" value="ECO:0007669"/>
    <property type="project" value="TreeGrafter"/>
</dbReference>
<dbReference type="SFLD" id="SFLDG01135">
    <property type="entry name" value="C1.5.6:_HAD__Beta-PGM__Phospha"/>
    <property type="match status" value="1"/>
</dbReference>
<protein>
    <recommendedName>
        <fullName evidence="4">phosphoglycolate phosphatase</fullName>
        <ecNumber evidence="4">3.1.3.18</ecNumber>
    </recommendedName>
</protein>
<dbReference type="OrthoDB" id="9807630at2"/>
<comment type="pathway">
    <text evidence="2">Organic acid metabolism; glycolate biosynthesis; glycolate from 2-phosphoglycolate: step 1/1.</text>
</comment>
<sequence>MSFTGIIFDLDGTLLNTIDDLADSCNRQLEKYGFPTHPAEAYRYFVGNGVVKLVERALPDSREAHSILNTFIRDFRADYKEHCFDKTRPYPGILELLERLRRDGMILAVLSNKPDAETKKVVRYFFPKEQFHCAAGHKEEFDVKPDPAGVRAILKKLDLKPEDTAFVGDTWIDMQTAVNSGCFPVGILWGFRDRKELEEAGARRIAATAEELYSILRS</sequence>
<dbReference type="Proteomes" id="UP000192343">
    <property type="component" value="Unassembled WGS sequence"/>
</dbReference>
<comment type="caution">
    <text evidence="5">The sequence shown here is derived from an EMBL/GenBank/DDBJ whole genome shotgun (WGS) entry which is preliminary data.</text>
</comment>
<dbReference type="Gene3D" id="1.10.150.240">
    <property type="entry name" value="Putative phosphatase, domain 2"/>
    <property type="match status" value="1"/>
</dbReference>
<evidence type="ECO:0000313" key="6">
    <source>
        <dbReference type="Proteomes" id="UP000192343"/>
    </source>
</evidence>
<dbReference type="InterPro" id="IPR023214">
    <property type="entry name" value="HAD_sf"/>
</dbReference>
<dbReference type="GO" id="GO:0006281">
    <property type="term" value="P:DNA repair"/>
    <property type="evidence" value="ECO:0007669"/>
    <property type="project" value="TreeGrafter"/>
</dbReference>
<dbReference type="GO" id="GO:0008967">
    <property type="term" value="F:phosphoglycolate phosphatase activity"/>
    <property type="evidence" value="ECO:0007669"/>
    <property type="project" value="UniProtKB-EC"/>
</dbReference>
<dbReference type="Pfam" id="PF13419">
    <property type="entry name" value="HAD_2"/>
    <property type="match status" value="1"/>
</dbReference>
<dbReference type="SFLD" id="SFLDG01129">
    <property type="entry name" value="C1.5:_HAD__Beta-PGM__Phosphata"/>
    <property type="match status" value="1"/>
</dbReference>
<evidence type="ECO:0000313" key="5">
    <source>
        <dbReference type="EMBL" id="ORC36951.1"/>
    </source>
</evidence>
<dbReference type="InterPro" id="IPR036412">
    <property type="entry name" value="HAD-like_sf"/>
</dbReference>
<dbReference type="PANTHER" id="PTHR43434:SF1">
    <property type="entry name" value="PHOSPHOGLYCOLATE PHOSPHATASE"/>
    <property type="match status" value="1"/>
</dbReference>
<dbReference type="InterPro" id="IPR050155">
    <property type="entry name" value="HAD-like_hydrolase_sf"/>
</dbReference>
<evidence type="ECO:0000256" key="2">
    <source>
        <dbReference type="ARBA" id="ARBA00004818"/>
    </source>
</evidence>
<dbReference type="SFLD" id="SFLDS00003">
    <property type="entry name" value="Haloacid_Dehalogenase"/>
    <property type="match status" value="1"/>
</dbReference>
<comment type="similarity">
    <text evidence="3">Belongs to the HAD-like hydrolase superfamily. CbbY/CbbZ/Gph/YieH family.</text>
</comment>
<comment type="catalytic activity">
    <reaction evidence="1">
        <text>2-phosphoglycolate + H2O = glycolate + phosphate</text>
        <dbReference type="Rhea" id="RHEA:14369"/>
        <dbReference type="ChEBI" id="CHEBI:15377"/>
        <dbReference type="ChEBI" id="CHEBI:29805"/>
        <dbReference type="ChEBI" id="CHEBI:43474"/>
        <dbReference type="ChEBI" id="CHEBI:58033"/>
        <dbReference type="EC" id="3.1.3.18"/>
    </reaction>
</comment>
<dbReference type="SUPFAM" id="SSF56784">
    <property type="entry name" value="HAD-like"/>
    <property type="match status" value="1"/>
</dbReference>
<dbReference type="InterPro" id="IPR023198">
    <property type="entry name" value="PGP-like_dom2"/>
</dbReference>
<dbReference type="InterPro" id="IPR041492">
    <property type="entry name" value="HAD_2"/>
</dbReference>
<dbReference type="AlphaFoldDB" id="A0A1Y1S0R9"/>
<accession>A0A1Y1S0R9</accession>
<dbReference type="InterPro" id="IPR006439">
    <property type="entry name" value="HAD-SF_hydro_IA"/>
</dbReference>
<gene>
    <name evidence="5" type="ORF">B4O97_04825</name>
</gene>
<dbReference type="NCBIfam" id="TIGR01549">
    <property type="entry name" value="HAD-SF-IA-v1"/>
    <property type="match status" value="1"/>
</dbReference>
<evidence type="ECO:0000256" key="4">
    <source>
        <dbReference type="ARBA" id="ARBA00013078"/>
    </source>
</evidence>
<evidence type="ECO:0000256" key="1">
    <source>
        <dbReference type="ARBA" id="ARBA00000830"/>
    </source>
</evidence>
<dbReference type="PRINTS" id="PR00413">
    <property type="entry name" value="HADHALOGNASE"/>
</dbReference>
<dbReference type="STRING" id="1963862.B4O97_04825"/>
<keyword evidence="6" id="KW-1185">Reference proteome</keyword>
<reference evidence="5 6" key="1">
    <citation type="submission" date="2017-03" db="EMBL/GenBank/DDBJ databases">
        <title>Draft Genome sequence of Marispirochaeta sp. strain JC444.</title>
        <authorList>
            <person name="Shivani Y."/>
            <person name="Subhash Y."/>
            <person name="Sasikala C."/>
            <person name="Ramana C."/>
        </authorList>
    </citation>
    <scope>NUCLEOTIDE SEQUENCE [LARGE SCALE GENOMIC DNA]</scope>
    <source>
        <strain evidence="5 6">JC444</strain>
    </source>
</reference>
<dbReference type="RefSeq" id="WP_083048826.1">
    <property type="nucleotide sequence ID" value="NZ_MWQY01000004.1"/>
</dbReference>
<proteinExistence type="inferred from homology"/>
<dbReference type="EMBL" id="MWQY01000004">
    <property type="protein sequence ID" value="ORC36951.1"/>
    <property type="molecule type" value="Genomic_DNA"/>
</dbReference>
<name>A0A1Y1S0R9_9SPIO</name>
<dbReference type="PANTHER" id="PTHR43434">
    <property type="entry name" value="PHOSPHOGLYCOLATE PHOSPHATASE"/>
    <property type="match status" value="1"/>
</dbReference>
<dbReference type="Gene3D" id="3.40.50.1000">
    <property type="entry name" value="HAD superfamily/HAD-like"/>
    <property type="match status" value="1"/>
</dbReference>